<reference evidence="2" key="1">
    <citation type="submission" date="2022-05" db="EMBL/GenBank/DDBJ databases">
        <title>An RpoN-dependent PEP-CTERM gene is involved in floc formation of an Aquincola tertiaricarbonis strain.</title>
        <authorList>
            <person name="Qiu D."/>
            <person name="Xia M."/>
        </authorList>
    </citation>
    <scope>NUCLEOTIDE SEQUENCE</scope>
    <source>
        <strain evidence="2">RN12</strain>
    </source>
</reference>
<evidence type="ECO:0000256" key="1">
    <source>
        <dbReference type="SAM" id="Phobius"/>
    </source>
</evidence>
<evidence type="ECO:0000313" key="3">
    <source>
        <dbReference type="Proteomes" id="UP001056201"/>
    </source>
</evidence>
<organism evidence="2 3">
    <name type="scientific">Aquincola tertiaricarbonis</name>
    <dbReference type="NCBI Taxonomy" id="391953"/>
    <lineage>
        <taxon>Bacteria</taxon>
        <taxon>Pseudomonadati</taxon>
        <taxon>Pseudomonadota</taxon>
        <taxon>Betaproteobacteria</taxon>
        <taxon>Burkholderiales</taxon>
        <taxon>Sphaerotilaceae</taxon>
        <taxon>Aquincola</taxon>
    </lineage>
</organism>
<dbReference type="InterPro" id="IPR012902">
    <property type="entry name" value="N_methyl_site"/>
</dbReference>
<keyword evidence="1" id="KW-0812">Transmembrane</keyword>
<gene>
    <name evidence="2" type="ORF">MW290_08895</name>
</gene>
<keyword evidence="1" id="KW-0472">Membrane</keyword>
<proteinExistence type="predicted"/>
<dbReference type="PROSITE" id="PS00409">
    <property type="entry name" value="PROKAR_NTER_METHYL"/>
    <property type="match status" value="1"/>
</dbReference>
<dbReference type="Proteomes" id="UP001056201">
    <property type="component" value="Chromosome 1"/>
</dbReference>
<feature type="transmembrane region" description="Helical" evidence="1">
    <location>
        <begin position="12"/>
        <end position="34"/>
    </location>
</feature>
<dbReference type="EMBL" id="CP097635">
    <property type="protein sequence ID" value="URI06050.1"/>
    <property type="molecule type" value="Genomic_DNA"/>
</dbReference>
<accession>A0ABY4S3W5</accession>
<sequence length="383" mass="41456">MKMTRARRTQRGVTLVEAMVAFFVMALGMLAAVATQMTLRLNNDVAKQRSEAVRLAQNDLDTARSFVRMAATQGLRSYADILPTLAPESLPFSGTNASYSFIREVPEELQFPYRAISAQVTWQDRQGQTHPVRLDTIVAGVDPALSGYLSLAPDGQTTQVAARTNRRLPPWVRDLNDGRSVLKPRATDTTAWIFDNRSGSIVARCVVQPASTTATLTAADLTDCSTLTVPGRLINGYVWFSLTSPPSADAPVSTAFELHPVFAFGSSSNTSAECYDSAAGTSSVNPIQYVCAVFPGQAGGPWSGYLTMASSALWRGDDALYTLCRYTADLDQSGSISNDEHPLDYVDVTQNLLYQNFLVVLRGEACPVGTGVNRTAQHDPRPA</sequence>
<protein>
    <submittedName>
        <fullName evidence="2">Prepilin-type N-terminal cleavage/methylation domain-containing protein</fullName>
    </submittedName>
</protein>
<keyword evidence="1" id="KW-1133">Transmembrane helix</keyword>
<dbReference type="RefSeq" id="WP_250194315.1">
    <property type="nucleotide sequence ID" value="NZ_CP097635.1"/>
</dbReference>
<keyword evidence="3" id="KW-1185">Reference proteome</keyword>
<evidence type="ECO:0000313" key="2">
    <source>
        <dbReference type="EMBL" id="URI06050.1"/>
    </source>
</evidence>
<name>A0ABY4S3W5_AQUTE</name>
<dbReference type="Pfam" id="PF07963">
    <property type="entry name" value="N_methyl"/>
    <property type="match status" value="1"/>
</dbReference>